<dbReference type="InterPro" id="IPR036097">
    <property type="entry name" value="HisK_dim/P_sf"/>
</dbReference>
<dbReference type="SMART" id="SM00387">
    <property type="entry name" value="HATPase_c"/>
    <property type="match status" value="1"/>
</dbReference>
<dbReference type="Pfam" id="PF00512">
    <property type="entry name" value="HisKA"/>
    <property type="match status" value="1"/>
</dbReference>
<evidence type="ECO:0000256" key="7">
    <source>
        <dbReference type="ARBA" id="ARBA00022741"/>
    </source>
</evidence>
<dbReference type="InterPro" id="IPR004358">
    <property type="entry name" value="Sig_transdc_His_kin-like_C"/>
</dbReference>
<dbReference type="PRINTS" id="PR00344">
    <property type="entry name" value="BCTRLSENSOR"/>
</dbReference>
<keyword evidence="8" id="KW-0418">Kinase</keyword>
<keyword evidence="9" id="KW-0067">ATP-binding</keyword>
<dbReference type="AlphaFoldDB" id="A0A101JKU1"/>
<dbReference type="PANTHER" id="PTHR42878:SF7">
    <property type="entry name" value="SENSOR HISTIDINE KINASE GLRK"/>
    <property type="match status" value="1"/>
</dbReference>
<keyword evidence="10 14" id="KW-1133">Transmembrane helix</keyword>
<dbReference type="PROSITE" id="PS50109">
    <property type="entry name" value="HIS_KIN"/>
    <property type="match status" value="1"/>
</dbReference>
<dbReference type="InterPro" id="IPR005467">
    <property type="entry name" value="His_kinase_dom"/>
</dbReference>
<keyword evidence="11" id="KW-0902">Two-component regulatory system</keyword>
<evidence type="ECO:0000313" key="17">
    <source>
        <dbReference type="Proteomes" id="UP000053244"/>
    </source>
</evidence>
<evidence type="ECO:0000256" key="9">
    <source>
        <dbReference type="ARBA" id="ARBA00022840"/>
    </source>
</evidence>
<evidence type="ECO:0000256" key="3">
    <source>
        <dbReference type="ARBA" id="ARBA00012438"/>
    </source>
</evidence>
<evidence type="ECO:0000256" key="13">
    <source>
        <dbReference type="ARBA" id="ARBA00039401"/>
    </source>
</evidence>
<dbReference type="Pfam" id="PF03924">
    <property type="entry name" value="CHASE"/>
    <property type="match status" value="1"/>
</dbReference>
<dbReference type="Gene3D" id="3.30.450.350">
    <property type="entry name" value="CHASE domain"/>
    <property type="match status" value="1"/>
</dbReference>
<evidence type="ECO:0000256" key="11">
    <source>
        <dbReference type="ARBA" id="ARBA00023012"/>
    </source>
</evidence>
<evidence type="ECO:0000256" key="1">
    <source>
        <dbReference type="ARBA" id="ARBA00000085"/>
    </source>
</evidence>
<gene>
    <name evidence="16" type="ORF">ADL15_31460</name>
</gene>
<dbReference type="GO" id="GO:0005524">
    <property type="term" value="F:ATP binding"/>
    <property type="evidence" value="ECO:0007669"/>
    <property type="project" value="UniProtKB-KW"/>
</dbReference>
<dbReference type="SUPFAM" id="SSF55874">
    <property type="entry name" value="ATPase domain of HSP90 chaperone/DNA topoisomerase II/histidine kinase"/>
    <property type="match status" value="1"/>
</dbReference>
<dbReference type="GO" id="GO:0005886">
    <property type="term" value="C:plasma membrane"/>
    <property type="evidence" value="ECO:0007669"/>
    <property type="project" value="UniProtKB-SubCell"/>
</dbReference>
<dbReference type="CDD" id="cd00082">
    <property type="entry name" value="HisKA"/>
    <property type="match status" value="1"/>
</dbReference>
<dbReference type="GO" id="GO:0030295">
    <property type="term" value="F:protein kinase activator activity"/>
    <property type="evidence" value="ECO:0007669"/>
    <property type="project" value="TreeGrafter"/>
</dbReference>
<name>A0A101JKU1_9ACTN</name>
<dbReference type="InterPro" id="IPR050351">
    <property type="entry name" value="BphY/WalK/GraS-like"/>
</dbReference>
<keyword evidence="7" id="KW-0547">Nucleotide-binding</keyword>
<dbReference type="Gene3D" id="3.30.565.10">
    <property type="entry name" value="Histidine kinase-like ATPase, C-terminal domain"/>
    <property type="match status" value="1"/>
</dbReference>
<dbReference type="InterPro" id="IPR006189">
    <property type="entry name" value="CHASE_dom"/>
</dbReference>
<keyword evidence="12 14" id="KW-0472">Membrane</keyword>
<sequence>MRADRDARTRVVSRRSLLVLVLVATLGVAATLLAATALRGGERRLADRAADQQAASAAQAVTDGIRRYSDFLTSLSAALGAQQQLEAAEFQAITAPINRRILPGVAGVAYVVAATDPQIPAVQRFWRDRGVTDLTLQPGAVLGGRHLFIVLGRSADTLPIPLGEDMATAGAAGAAMRAAQTDRRVVISAAYPLRTDREVPAGQRQDGFVLAAAVRATAPAPDAGHLRGWLLLALRSGEFLHEAVGKVVGRTAAVDLTDAEAPGPAPIAGWRPAEAADPALAPRTLTITAPGRTWQLAISPTMRLIDHRGIRPSVIALIVGSVLTLLLTALTGSIATSRDRARHRVAVATAALRTDIARREAVEQQLRRREAELVGFAGVIAHDLRNPLARIAGYTDFLREEAARYLEEDHREYLERVHVCEQQMTVLLDDLLEYATADNRPLQARPVDLHALVEQVVRDRQESPGAREATVIVGALPTVDGDPTLLQQLFDNLIGNAVKYTPAGRAPFVRIGSRPEPGDRWRIEVSDNGIGIPEEQRESVFDAFTRAGGSEGFPGTGLGLAIVHRIVERHHGAIGVDPNPDQGSCFWIVIPAASATVAATAAV</sequence>
<reference evidence="16 17" key="1">
    <citation type="submission" date="2015-10" db="EMBL/GenBank/DDBJ databases">
        <authorList>
            <person name="Gilbert D.G."/>
        </authorList>
    </citation>
    <scope>NUCLEOTIDE SEQUENCE [LARGE SCALE GENOMIC DNA]</scope>
    <source>
        <strain evidence="16 17">NRRL B-16712</strain>
    </source>
</reference>
<dbReference type="Pfam" id="PF02518">
    <property type="entry name" value="HATPase_c"/>
    <property type="match status" value="1"/>
</dbReference>
<dbReference type="SMART" id="SM01079">
    <property type="entry name" value="CHASE"/>
    <property type="match status" value="1"/>
</dbReference>
<dbReference type="Gene3D" id="1.10.287.130">
    <property type="match status" value="1"/>
</dbReference>
<comment type="catalytic activity">
    <reaction evidence="1">
        <text>ATP + protein L-histidine = ADP + protein N-phospho-L-histidine.</text>
        <dbReference type="EC" id="2.7.13.3"/>
    </reaction>
</comment>
<dbReference type="GO" id="GO:0007234">
    <property type="term" value="P:osmosensory signaling via phosphorelay pathway"/>
    <property type="evidence" value="ECO:0007669"/>
    <property type="project" value="TreeGrafter"/>
</dbReference>
<dbReference type="GO" id="GO:0000156">
    <property type="term" value="F:phosphorelay response regulator activity"/>
    <property type="evidence" value="ECO:0007669"/>
    <property type="project" value="TreeGrafter"/>
</dbReference>
<dbReference type="InterPro" id="IPR003661">
    <property type="entry name" value="HisK_dim/P_dom"/>
</dbReference>
<evidence type="ECO:0000256" key="2">
    <source>
        <dbReference type="ARBA" id="ARBA00004236"/>
    </source>
</evidence>
<comment type="subcellular location">
    <subcellularLocation>
        <location evidence="2">Cell membrane</location>
    </subcellularLocation>
</comment>
<dbReference type="SUPFAM" id="SSF47384">
    <property type="entry name" value="Homodimeric domain of signal transducing histidine kinase"/>
    <property type="match status" value="1"/>
</dbReference>
<evidence type="ECO:0000256" key="4">
    <source>
        <dbReference type="ARBA" id="ARBA00022553"/>
    </source>
</evidence>
<dbReference type="FunFam" id="3.30.565.10:FF:000006">
    <property type="entry name" value="Sensor histidine kinase WalK"/>
    <property type="match status" value="1"/>
</dbReference>
<keyword evidence="17" id="KW-1185">Reference proteome</keyword>
<dbReference type="EC" id="2.7.13.3" evidence="3"/>
<evidence type="ECO:0000313" key="16">
    <source>
        <dbReference type="EMBL" id="KUL28579.1"/>
    </source>
</evidence>
<feature type="domain" description="Histidine kinase" evidence="15">
    <location>
        <begin position="379"/>
        <end position="594"/>
    </location>
</feature>
<evidence type="ECO:0000256" key="8">
    <source>
        <dbReference type="ARBA" id="ARBA00022777"/>
    </source>
</evidence>
<dbReference type="EMBL" id="LLZH01000287">
    <property type="protein sequence ID" value="KUL28579.1"/>
    <property type="molecule type" value="Genomic_DNA"/>
</dbReference>
<dbReference type="SMART" id="SM00388">
    <property type="entry name" value="HisKA"/>
    <property type="match status" value="1"/>
</dbReference>
<dbReference type="PANTHER" id="PTHR42878">
    <property type="entry name" value="TWO-COMPONENT HISTIDINE KINASE"/>
    <property type="match status" value="1"/>
</dbReference>
<comment type="caution">
    <text evidence="16">The sequence shown here is derived from an EMBL/GenBank/DDBJ whole genome shotgun (WGS) entry which is preliminary data.</text>
</comment>
<keyword evidence="4" id="KW-0597">Phosphoprotein</keyword>
<proteinExistence type="predicted"/>
<keyword evidence="5" id="KW-0808">Transferase</keyword>
<keyword evidence="6 14" id="KW-0812">Transmembrane</keyword>
<evidence type="ECO:0000256" key="14">
    <source>
        <dbReference type="SAM" id="Phobius"/>
    </source>
</evidence>
<evidence type="ECO:0000256" key="12">
    <source>
        <dbReference type="ARBA" id="ARBA00023136"/>
    </source>
</evidence>
<evidence type="ECO:0000256" key="10">
    <source>
        <dbReference type="ARBA" id="ARBA00022989"/>
    </source>
</evidence>
<evidence type="ECO:0000256" key="5">
    <source>
        <dbReference type="ARBA" id="ARBA00022679"/>
    </source>
</evidence>
<feature type="transmembrane region" description="Helical" evidence="14">
    <location>
        <begin position="314"/>
        <end position="335"/>
    </location>
</feature>
<dbReference type="GO" id="GO:0000155">
    <property type="term" value="F:phosphorelay sensor kinase activity"/>
    <property type="evidence" value="ECO:0007669"/>
    <property type="project" value="InterPro"/>
</dbReference>
<organism evidence="16 17">
    <name type="scientific">Actinoplanes awajinensis subsp. mycoplanecinus</name>
    <dbReference type="NCBI Taxonomy" id="135947"/>
    <lineage>
        <taxon>Bacteria</taxon>
        <taxon>Bacillati</taxon>
        <taxon>Actinomycetota</taxon>
        <taxon>Actinomycetes</taxon>
        <taxon>Micromonosporales</taxon>
        <taxon>Micromonosporaceae</taxon>
        <taxon>Actinoplanes</taxon>
    </lineage>
</organism>
<dbReference type="Proteomes" id="UP000053244">
    <property type="component" value="Unassembled WGS sequence"/>
</dbReference>
<evidence type="ECO:0000259" key="15">
    <source>
        <dbReference type="PROSITE" id="PS50109"/>
    </source>
</evidence>
<dbReference type="InterPro" id="IPR036890">
    <property type="entry name" value="HATPase_C_sf"/>
</dbReference>
<accession>A0A101JKU1</accession>
<evidence type="ECO:0000256" key="6">
    <source>
        <dbReference type="ARBA" id="ARBA00022692"/>
    </source>
</evidence>
<protein>
    <recommendedName>
        <fullName evidence="13">Sensor-like histidine kinase SenX3</fullName>
        <ecNumber evidence="3">2.7.13.3</ecNumber>
    </recommendedName>
</protein>
<dbReference type="InterPro" id="IPR003594">
    <property type="entry name" value="HATPase_dom"/>
</dbReference>
<dbReference type="InterPro" id="IPR042240">
    <property type="entry name" value="CHASE_sf"/>
</dbReference>